<keyword evidence="1 3" id="KW-0808">Transferase</keyword>
<dbReference type="PROSITE" id="PS51186">
    <property type="entry name" value="GNAT"/>
    <property type="match status" value="1"/>
</dbReference>
<dbReference type="CDD" id="cd04301">
    <property type="entry name" value="NAT_SF"/>
    <property type="match status" value="1"/>
</dbReference>
<dbReference type="InterPro" id="IPR050769">
    <property type="entry name" value="NAT_camello-type"/>
</dbReference>
<evidence type="ECO:0000313" key="4">
    <source>
        <dbReference type="Proteomes" id="UP001597267"/>
    </source>
</evidence>
<dbReference type="RefSeq" id="WP_125712722.1">
    <property type="nucleotide sequence ID" value="NZ_JBHTOP010000002.1"/>
</dbReference>
<feature type="domain" description="N-acetyltransferase" evidence="2">
    <location>
        <begin position="1"/>
        <end position="153"/>
    </location>
</feature>
<gene>
    <name evidence="3" type="ORF">ACFQ5M_01585</name>
</gene>
<dbReference type="InterPro" id="IPR000182">
    <property type="entry name" value="GNAT_dom"/>
</dbReference>
<dbReference type="Proteomes" id="UP001597267">
    <property type="component" value="Unassembled WGS sequence"/>
</dbReference>
<evidence type="ECO:0000313" key="3">
    <source>
        <dbReference type="EMBL" id="MFD1670781.1"/>
    </source>
</evidence>
<comment type="caution">
    <text evidence="3">The sequence shown here is derived from an EMBL/GenBank/DDBJ whole genome shotgun (WGS) entry which is preliminary data.</text>
</comment>
<dbReference type="PANTHER" id="PTHR13947">
    <property type="entry name" value="GNAT FAMILY N-ACETYLTRANSFERASE"/>
    <property type="match status" value="1"/>
</dbReference>
<dbReference type="Gene3D" id="3.40.630.30">
    <property type="match status" value="1"/>
</dbReference>
<reference evidence="4" key="1">
    <citation type="journal article" date="2019" name="Int. J. Syst. Evol. Microbiol.">
        <title>The Global Catalogue of Microorganisms (GCM) 10K type strain sequencing project: providing services to taxonomists for standard genome sequencing and annotation.</title>
        <authorList>
            <consortium name="The Broad Institute Genomics Platform"/>
            <consortium name="The Broad Institute Genome Sequencing Center for Infectious Disease"/>
            <person name="Wu L."/>
            <person name="Ma J."/>
        </authorList>
    </citation>
    <scope>NUCLEOTIDE SEQUENCE [LARGE SCALE GENOMIC DNA]</scope>
    <source>
        <strain evidence="4">CCM 8896</strain>
    </source>
</reference>
<dbReference type="SUPFAM" id="SSF55729">
    <property type="entry name" value="Acyl-CoA N-acyltransferases (Nat)"/>
    <property type="match status" value="1"/>
</dbReference>
<evidence type="ECO:0000259" key="2">
    <source>
        <dbReference type="PROSITE" id="PS51186"/>
    </source>
</evidence>
<dbReference type="GO" id="GO:0016746">
    <property type="term" value="F:acyltransferase activity"/>
    <property type="evidence" value="ECO:0007669"/>
    <property type="project" value="UniProtKB-KW"/>
</dbReference>
<keyword evidence="3" id="KW-0012">Acyltransferase</keyword>
<dbReference type="EC" id="2.3.1.-" evidence="3"/>
<name>A0ABW4J337_9LACO</name>
<evidence type="ECO:0000256" key="1">
    <source>
        <dbReference type="ARBA" id="ARBA00022679"/>
    </source>
</evidence>
<accession>A0ABW4J337</accession>
<dbReference type="EMBL" id="JBHTOP010000002">
    <property type="protein sequence ID" value="MFD1670781.1"/>
    <property type="molecule type" value="Genomic_DNA"/>
</dbReference>
<sequence>MNIEIRAFKQPTAKHYQLLLSAEPSKAIVEASLKRAYGFEARIAGELGGVLLLLETRPQTLELVNLAVTPELKQQGIGTQLVKFGINWAKDHQYATLVVGTGTTSFVPLYLYQKCGFRAINIEPDYFVKHYSEPIIENGLVLKDMVRLQLDLK</sequence>
<dbReference type="Pfam" id="PF00583">
    <property type="entry name" value="Acetyltransf_1"/>
    <property type="match status" value="1"/>
</dbReference>
<proteinExistence type="predicted"/>
<dbReference type="InterPro" id="IPR016181">
    <property type="entry name" value="Acyl_CoA_acyltransferase"/>
</dbReference>
<dbReference type="PANTHER" id="PTHR13947:SF37">
    <property type="entry name" value="LD18367P"/>
    <property type="match status" value="1"/>
</dbReference>
<organism evidence="3 4">
    <name type="scientific">Agrilactobacillus yilanensis</name>
    <dbReference type="NCBI Taxonomy" id="2485997"/>
    <lineage>
        <taxon>Bacteria</taxon>
        <taxon>Bacillati</taxon>
        <taxon>Bacillota</taxon>
        <taxon>Bacilli</taxon>
        <taxon>Lactobacillales</taxon>
        <taxon>Lactobacillaceae</taxon>
        <taxon>Agrilactobacillus</taxon>
    </lineage>
</organism>
<keyword evidence="4" id="KW-1185">Reference proteome</keyword>
<protein>
    <submittedName>
        <fullName evidence="3">GNAT family N-acetyltransferase</fullName>
        <ecNumber evidence="3">2.3.1.-</ecNumber>
    </submittedName>
</protein>